<proteinExistence type="predicted"/>
<dbReference type="SMART" id="SM00338">
    <property type="entry name" value="BRLZ"/>
    <property type="match status" value="1"/>
</dbReference>
<dbReference type="InterPro" id="IPR046347">
    <property type="entry name" value="bZIP_sf"/>
</dbReference>
<dbReference type="SUPFAM" id="SSF57959">
    <property type="entry name" value="Leucine zipper domain"/>
    <property type="match status" value="1"/>
</dbReference>
<feature type="region of interest" description="Disordered" evidence="1">
    <location>
        <begin position="1"/>
        <end position="101"/>
    </location>
</feature>
<dbReference type="Gene3D" id="1.20.5.170">
    <property type="match status" value="1"/>
</dbReference>
<feature type="compositionally biased region" description="Low complexity" evidence="1">
    <location>
        <begin position="125"/>
        <end position="139"/>
    </location>
</feature>
<dbReference type="PROSITE" id="PS50217">
    <property type="entry name" value="BZIP"/>
    <property type="match status" value="1"/>
</dbReference>
<dbReference type="RefSeq" id="XP_062789635.1">
    <property type="nucleotide sequence ID" value="XM_062933584.1"/>
</dbReference>
<feature type="region of interest" description="Disordered" evidence="1">
    <location>
        <begin position="196"/>
        <end position="220"/>
    </location>
</feature>
<evidence type="ECO:0000256" key="1">
    <source>
        <dbReference type="SAM" id="MobiDB-lite"/>
    </source>
</evidence>
<gene>
    <name evidence="3" type="ORF">IL334_001834</name>
</gene>
<accession>A0ABZ1CUL2</accession>
<feature type="compositionally biased region" description="Low complexity" evidence="1">
    <location>
        <begin position="1"/>
        <end position="33"/>
    </location>
</feature>
<protein>
    <recommendedName>
        <fullName evidence="2">BZIP domain-containing protein</fullName>
    </recommendedName>
</protein>
<feature type="compositionally biased region" description="Polar residues" evidence="1">
    <location>
        <begin position="140"/>
        <end position="149"/>
    </location>
</feature>
<sequence>MTAATATNTTTTTINAVASSSKRPLPSSSKRPLPSSPSPAQANKAKRPRPSTSTQDDDEDEEEDNTVYDNVDDELKAKIARKEARTIRNRESAQRSRNQRKAHLAYLEQRVVELENENRVLKGDSQSPSKSQSPSTPCSFISTTNGREASPAQSVISLANDLGIPSELVNGTGGVKLSNVAPPPRDLELEDVKPIIDHSPSPVSKPNETDQHIGSDDLMNPEVNKLKSENAALRERISLLENLVKQVVAVANFSGLSGSDQQDQKPIIVEQPEISPIQTNNSMIDWSSFISAPVNIPPPTSEITTGLEATLSPPFYPATLTNVSEPIIEHNSIPNLSSSVESNLNPVTRHPAEVATLSCVFKQQEKALQRFYFQFQPQSQNQFQFNSFNNMFNNQNELQWGESNANGNNSYTATTTTSSMENNWDEAMKNLIEDIEGRNGRDEIENNQSVLGMEWYGNANGSGSGIESVVV</sequence>
<dbReference type="EMBL" id="CP141882">
    <property type="protein sequence ID" value="WRT64895.1"/>
    <property type="molecule type" value="Genomic_DNA"/>
</dbReference>
<evidence type="ECO:0000313" key="3">
    <source>
        <dbReference type="EMBL" id="WRT64895.1"/>
    </source>
</evidence>
<feature type="compositionally biased region" description="Basic and acidic residues" evidence="1">
    <location>
        <begin position="73"/>
        <end position="94"/>
    </location>
</feature>
<reference evidence="3 4" key="1">
    <citation type="submission" date="2024-01" db="EMBL/GenBank/DDBJ databases">
        <title>Comparative genomics of Cryptococcus and Kwoniella reveals pathogenesis evolution and contrasting modes of karyotype evolution via chromosome fusion or intercentromeric recombination.</title>
        <authorList>
            <person name="Coelho M.A."/>
            <person name="David-Palma M."/>
            <person name="Shea T."/>
            <person name="Bowers K."/>
            <person name="McGinley-Smith S."/>
            <person name="Mohammad A.W."/>
            <person name="Gnirke A."/>
            <person name="Yurkov A.M."/>
            <person name="Nowrousian M."/>
            <person name="Sun S."/>
            <person name="Cuomo C.A."/>
            <person name="Heitman J."/>
        </authorList>
    </citation>
    <scope>NUCLEOTIDE SEQUENCE [LARGE SCALE GENOMIC DNA]</scope>
    <source>
        <strain evidence="3">CBS 11374</strain>
    </source>
</reference>
<dbReference type="Proteomes" id="UP001329825">
    <property type="component" value="Chromosome 2"/>
</dbReference>
<dbReference type="GeneID" id="87953965"/>
<evidence type="ECO:0000259" key="2">
    <source>
        <dbReference type="PROSITE" id="PS50217"/>
    </source>
</evidence>
<feature type="compositionally biased region" description="Acidic residues" evidence="1">
    <location>
        <begin position="55"/>
        <end position="72"/>
    </location>
</feature>
<feature type="domain" description="BZIP" evidence="2">
    <location>
        <begin position="79"/>
        <end position="122"/>
    </location>
</feature>
<name>A0ABZ1CUL2_9TREE</name>
<organism evidence="3 4">
    <name type="scientific">Kwoniella shivajii</name>
    <dbReference type="NCBI Taxonomy" id="564305"/>
    <lineage>
        <taxon>Eukaryota</taxon>
        <taxon>Fungi</taxon>
        <taxon>Dikarya</taxon>
        <taxon>Basidiomycota</taxon>
        <taxon>Agaricomycotina</taxon>
        <taxon>Tremellomycetes</taxon>
        <taxon>Tremellales</taxon>
        <taxon>Cryptococcaceae</taxon>
        <taxon>Kwoniella</taxon>
    </lineage>
</organism>
<dbReference type="InterPro" id="IPR004827">
    <property type="entry name" value="bZIP"/>
</dbReference>
<feature type="region of interest" description="Disordered" evidence="1">
    <location>
        <begin position="120"/>
        <end position="149"/>
    </location>
</feature>
<keyword evidence="4" id="KW-1185">Reference proteome</keyword>
<dbReference type="CDD" id="cd14812">
    <property type="entry name" value="bZIP_u3"/>
    <property type="match status" value="1"/>
</dbReference>
<evidence type="ECO:0000313" key="4">
    <source>
        <dbReference type="Proteomes" id="UP001329825"/>
    </source>
</evidence>
<dbReference type="Pfam" id="PF00170">
    <property type="entry name" value="bZIP_1"/>
    <property type="match status" value="1"/>
</dbReference>